<feature type="transmembrane region" description="Helical" evidence="6">
    <location>
        <begin position="6"/>
        <end position="27"/>
    </location>
</feature>
<reference evidence="8" key="1">
    <citation type="submission" date="2024-02" db="UniProtKB">
        <authorList>
            <consortium name="WormBaseParasite"/>
        </authorList>
    </citation>
    <scope>IDENTIFICATION</scope>
</reference>
<dbReference type="PANTHER" id="PTHR23128:SF145">
    <property type="entry name" value="SERPENTINE RECEPTOR, CLASS E (EPSILON)"/>
    <property type="match status" value="1"/>
</dbReference>
<keyword evidence="7" id="KW-1185">Reference proteome</keyword>
<evidence type="ECO:0000313" key="7">
    <source>
        <dbReference type="Proteomes" id="UP000887575"/>
    </source>
</evidence>
<feature type="transmembrane region" description="Helical" evidence="6">
    <location>
        <begin position="39"/>
        <end position="60"/>
    </location>
</feature>
<dbReference type="GO" id="GO:0016020">
    <property type="term" value="C:membrane"/>
    <property type="evidence" value="ECO:0007669"/>
    <property type="project" value="UniProtKB-SubCell"/>
</dbReference>
<keyword evidence="3 6" id="KW-0812">Transmembrane</keyword>
<comment type="subcellular location">
    <subcellularLocation>
        <location evidence="1">Membrane</location>
        <topology evidence="1">Multi-pass membrane protein</topology>
    </subcellularLocation>
</comment>
<feature type="transmembrane region" description="Helical" evidence="6">
    <location>
        <begin position="214"/>
        <end position="238"/>
    </location>
</feature>
<dbReference type="WBParaSite" id="MBELARI_LOCUS15199">
    <property type="protein sequence ID" value="MBELARI_LOCUS15199"/>
    <property type="gene ID" value="MBELARI_LOCUS15199"/>
</dbReference>
<feature type="transmembrane region" description="Helical" evidence="6">
    <location>
        <begin position="75"/>
        <end position="99"/>
    </location>
</feature>
<evidence type="ECO:0000256" key="2">
    <source>
        <dbReference type="ARBA" id="ARBA00006803"/>
    </source>
</evidence>
<evidence type="ECO:0000256" key="3">
    <source>
        <dbReference type="ARBA" id="ARBA00022692"/>
    </source>
</evidence>
<protein>
    <submittedName>
        <fullName evidence="8">Uncharacterized protein</fullName>
    </submittedName>
</protein>
<accession>A0AAF3EMD2</accession>
<evidence type="ECO:0000256" key="5">
    <source>
        <dbReference type="ARBA" id="ARBA00023136"/>
    </source>
</evidence>
<feature type="transmembrane region" description="Helical" evidence="6">
    <location>
        <begin position="119"/>
        <end position="142"/>
    </location>
</feature>
<organism evidence="7 8">
    <name type="scientific">Mesorhabditis belari</name>
    <dbReference type="NCBI Taxonomy" id="2138241"/>
    <lineage>
        <taxon>Eukaryota</taxon>
        <taxon>Metazoa</taxon>
        <taxon>Ecdysozoa</taxon>
        <taxon>Nematoda</taxon>
        <taxon>Chromadorea</taxon>
        <taxon>Rhabditida</taxon>
        <taxon>Rhabditina</taxon>
        <taxon>Rhabditomorpha</taxon>
        <taxon>Rhabditoidea</taxon>
        <taxon>Rhabditidae</taxon>
        <taxon>Mesorhabditinae</taxon>
        <taxon>Mesorhabditis</taxon>
    </lineage>
</organism>
<dbReference type="PANTHER" id="PTHR23128">
    <property type="entry name" value="SERPENTINE RECEPTOR, CLASS E (EPSILON)-RELATED"/>
    <property type="match status" value="1"/>
</dbReference>
<keyword evidence="5 6" id="KW-0472">Membrane</keyword>
<keyword evidence="4 6" id="KW-1133">Transmembrane helix</keyword>
<evidence type="ECO:0000256" key="4">
    <source>
        <dbReference type="ARBA" id="ARBA00022989"/>
    </source>
</evidence>
<evidence type="ECO:0000256" key="6">
    <source>
        <dbReference type="SAM" id="Phobius"/>
    </source>
</evidence>
<dbReference type="InterPro" id="IPR004151">
    <property type="entry name" value="7TM_GPCR_serpentine_rcpt_Sre"/>
</dbReference>
<evidence type="ECO:0000256" key="1">
    <source>
        <dbReference type="ARBA" id="ARBA00004141"/>
    </source>
</evidence>
<dbReference type="Proteomes" id="UP000887575">
    <property type="component" value="Unassembled WGS sequence"/>
</dbReference>
<sequence length="327" mass="37963">MIIFLIVELWGFVFSFTIELLAIYVVVTSSAYHENFRYILGTYLFEHVFSQLCRMILILFQFDTFTISGNVFTDLPIFICSQARIQLYVASICALYSIVMERSFATYYLRDYEHFRRAWVQVFCFGYSVPVQVIAGLIYAFFGVNFTRILFIMMFIIVNSQLVLIIGTFLALYWYNHKKFNSLTKDYEIRKYSLSIRFQLEENLRALHMVGRGVLGHALFCIFGMVIFAGPFICFPIGSPELELGVAALEAIVSIYGIILISGILIIEPSFRRKTRKILLSFLRRNRLHPDVPIVKMKKRKSDEEANIYFGTIANTMEITGFTLDFK</sequence>
<comment type="similarity">
    <text evidence="2">Belongs to the nematode receptor-like protein sre family.</text>
</comment>
<proteinExistence type="inferred from homology"/>
<dbReference type="GO" id="GO:0007606">
    <property type="term" value="P:sensory perception of chemical stimulus"/>
    <property type="evidence" value="ECO:0007669"/>
    <property type="project" value="InterPro"/>
</dbReference>
<dbReference type="AlphaFoldDB" id="A0AAF3EMD2"/>
<name>A0AAF3EMD2_9BILA</name>
<feature type="transmembrane region" description="Helical" evidence="6">
    <location>
        <begin position="148"/>
        <end position="175"/>
    </location>
</feature>
<evidence type="ECO:0000313" key="8">
    <source>
        <dbReference type="WBParaSite" id="MBELARI_LOCUS15199"/>
    </source>
</evidence>
<dbReference type="Pfam" id="PF03125">
    <property type="entry name" value="Sre"/>
    <property type="match status" value="1"/>
</dbReference>
<feature type="transmembrane region" description="Helical" evidence="6">
    <location>
        <begin position="244"/>
        <end position="267"/>
    </location>
</feature>